<dbReference type="GO" id="GO:0004497">
    <property type="term" value="F:monooxygenase activity"/>
    <property type="evidence" value="ECO:0007669"/>
    <property type="project" value="UniProtKB-KW"/>
</dbReference>
<dbReference type="InterPro" id="IPR002403">
    <property type="entry name" value="Cyt_P450_E_grp-IV"/>
</dbReference>
<evidence type="ECO:0000256" key="3">
    <source>
        <dbReference type="ARBA" id="ARBA00022723"/>
    </source>
</evidence>
<dbReference type="GO" id="GO:0005506">
    <property type="term" value="F:iron ion binding"/>
    <property type="evidence" value="ECO:0007669"/>
    <property type="project" value="InterPro"/>
</dbReference>
<keyword evidence="9" id="KW-1185">Reference proteome</keyword>
<feature type="binding site" description="axial binding residue" evidence="7">
    <location>
        <position position="785"/>
    </location>
    <ligand>
        <name>heme</name>
        <dbReference type="ChEBI" id="CHEBI:30413"/>
    </ligand>
    <ligandPart>
        <name>Fe</name>
        <dbReference type="ChEBI" id="CHEBI:18248"/>
    </ligandPart>
</feature>
<dbReference type="PANTHER" id="PTHR46206">
    <property type="entry name" value="CYTOCHROME P450"/>
    <property type="match status" value="1"/>
</dbReference>
<dbReference type="InterPro" id="IPR001128">
    <property type="entry name" value="Cyt_P450"/>
</dbReference>
<accession>A0A553HIE0</accession>
<gene>
    <name evidence="8" type="ORF">FHL15_011384</name>
</gene>
<evidence type="ECO:0000256" key="1">
    <source>
        <dbReference type="ARBA" id="ARBA00001971"/>
    </source>
</evidence>
<evidence type="ECO:0000256" key="7">
    <source>
        <dbReference type="PIRSR" id="PIRSR602403-1"/>
    </source>
</evidence>
<dbReference type="SUPFAM" id="SSF48264">
    <property type="entry name" value="Cytochrome P450"/>
    <property type="match status" value="1"/>
</dbReference>
<dbReference type="OrthoDB" id="1844152at2759"/>
<dbReference type="CDD" id="cd11041">
    <property type="entry name" value="CYP503A1-like"/>
    <property type="match status" value="1"/>
</dbReference>
<dbReference type="EMBL" id="VFLP01000133">
    <property type="protein sequence ID" value="TRX87722.1"/>
    <property type="molecule type" value="Genomic_DNA"/>
</dbReference>
<sequence>MSVERSILLKKHFSKADNTLRPILTALNDDHSLLISFPRPLVERNSSGKAYFHIVSDPWMFGSAVMLASWIATIDLPNAAQFKNGGDIEDLIRQIEDTAKASGVTSRSDKADSPLLDAISVSFYYPDHMHEPTLRTFDASIPVFAAKEAAAIIQSWDYFTTVVSTQDLVQGTADWRNGTHSSPSLPGWLSIFRLVGHHEVNYATAIVWSSAPDTHEALLLSPHGIDIDQASIQTYIHDMKPRITTLGMLFPLHDTFAFGWRTTFGVVGGLKVESHVKPKYWVRTADGELVYQGLIRWFGNVIYRTIESGLEEVKKLELAARDTNENFGFGFKLSTQRHEIQFRKRRHSFEAVEFSGSIRERFETERFNPKMSQLLSLVANQGLTLVSVAFLLVGLAVLLPSYATDEVPLVGKELGNAEKRRKVFISRPQDLYTKGYRSFRNKIFRITGADADRFILPRGLLNELNESRYTGLANNQAHTDFLVDLVRNDLTHSLYRINSRLSLQASITVPEELGPCEDWTSTIVYQKLLRIVAIISGNVFLGPELCKSEEWLTSAITYTVDLFTAIGKLKQWKSWTRPIGQYFIPELKSLREHRHKARAWLAPVIARRRLMMKEGKELPDDMLQWMMSKTAEYDIGDEELSLIQLNLSLAAINTTTRTVTSVLYDIAVHSEIVAELRQEIKMVLAAHDGVLSAHALFEMKLLDSVMKESQRANPEFLGSIIESPHANIVQDPHLYSNPEIFDAHRFMNLRNGTATDPLNYKNKEQYQFVAVTKEFMAFGYGKHACPGRFFAANEIKLILVHILLGYDIMMPDHITQRYANLNMGIVSMPDPTKKILFKREKT</sequence>
<comment type="caution">
    <text evidence="8">The sequence shown here is derived from an EMBL/GenBank/DDBJ whole genome shotgun (WGS) entry which is preliminary data.</text>
</comment>
<keyword evidence="5 7" id="KW-0408">Iron</keyword>
<organism evidence="8 9">
    <name type="scientific">Xylaria flabelliformis</name>
    <dbReference type="NCBI Taxonomy" id="2512241"/>
    <lineage>
        <taxon>Eukaryota</taxon>
        <taxon>Fungi</taxon>
        <taxon>Dikarya</taxon>
        <taxon>Ascomycota</taxon>
        <taxon>Pezizomycotina</taxon>
        <taxon>Sordariomycetes</taxon>
        <taxon>Xylariomycetidae</taxon>
        <taxon>Xylariales</taxon>
        <taxon>Xylariaceae</taxon>
        <taxon>Xylaria</taxon>
    </lineage>
</organism>
<keyword evidence="4" id="KW-0560">Oxidoreductase</keyword>
<dbReference type="Pfam" id="PF00067">
    <property type="entry name" value="p450"/>
    <property type="match status" value="2"/>
</dbReference>
<dbReference type="AlphaFoldDB" id="A0A553HIE0"/>
<proteinExistence type="inferred from homology"/>
<protein>
    <submittedName>
        <fullName evidence="8">Uncharacterized protein</fullName>
    </submittedName>
</protein>
<dbReference type="PROSITE" id="PS00086">
    <property type="entry name" value="CYTOCHROME_P450"/>
    <property type="match status" value="1"/>
</dbReference>
<evidence type="ECO:0000256" key="6">
    <source>
        <dbReference type="ARBA" id="ARBA00023033"/>
    </source>
</evidence>
<evidence type="ECO:0000313" key="9">
    <source>
        <dbReference type="Proteomes" id="UP000319160"/>
    </source>
</evidence>
<dbReference type="PRINTS" id="PR00465">
    <property type="entry name" value="EP450IV"/>
</dbReference>
<evidence type="ECO:0000256" key="4">
    <source>
        <dbReference type="ARBA" id="ARBA00023002"/>
    </source>
</evidence>
<keyword evidence="7" id="KW-0349">Heme</keyword>
<dbReference type="Proteomes" id="UP000319160">
    <property type="component" value="Unassembled WGS sequence"/>
</dbReference>
<keyword evidence="3 7" id="KW-0479">Metal-binding</keyword>
<dbReference type="InterPro" id="IPR017972">
    <property type="entry name" value="Cyt_P450_CS"/>
</dbReference>
<evidence type="ECO:0000256" key="5">
    <source>
        <dbReference type="ARBA" id="ARBA00023004"/>
    </source>
</evidence>
<comment type="similarity">
    <text evidence="2">Belongs to the cytochrome P450 family.</text>
</comment>
<dbReference type="STRING" id="2512241.A0A553HIE0"/>
<dbReference type="GO" id="GO:0020037">
    <property type="term" value="F:heme binding"/>
    <property type="evidence" value="ECO:0007669"/>
    <property type="project" value="InterPro"/>
</dbReference>
<dbReference type="GO" id="GO:0016705">
    <property type="term" value="F:oxidoreductase activity, acting on paired donors, with incorporation or reduction of molecular oxygen"/>
    <property type="evidence" value="ECO:0007669"/>
    <property type="project" value="InterPro"/>
</dbReference>
<keyword evidence="6" id="KW-0503">Monooxygenase</keyword>
<dbReference type="InterPro" id="IPR036396">
    <property type="entry name" value="Cyt_P450_sf"/>
</dbReference>
<evidence type="ECO:0000313" key="8">
    <source>
        <dbReference type="EMBL" id="TRX87722.1"/>
    </source>
</evidence>
<evidence type="ECO:0000256" key="2">
    <source>
        <dbReference type="ARBA" id="ARBA00010617"/>
    </source>
</evidence>
<name>A0A553HIE0_9PEZI</name>
<reference evidence="9" key="1">
    <citation type="submission" date="2019-06" db="EMBL/GenBank/DDBJ databases">
        <title>Draft genome sequence of the griseofulvin-producing fungus Xylaria cubensis strain G536.</title>
        <authorList>
            <person name="Mead M.E."/>
            <person name="Raja H.A."/>
            <person name="Steenwyk J.L."/>
            <person name="Knowles S.L."/>
            <person name="Oberlies N.H."/>
            <person name="Rokas A."/>
        </authorList>
    </citation>
    <scope>NUCLEOTIDE SEQUENCE [LARGE SCALE GENOMIC DNA]</scope>
    <source>
        <strain evidence="9">G536</strain>
    </source>
</reference>
<dbReference type="PANTHER" id="PTHR46206:SF7">
    <property type="entry name" value="P450, PUTATIVE (EUROFUNG)-RELATED"/>
    <property type="match status" value="1"/>
</dbReference>
<dbReference type="Gene3D" id="1.10.630.10">
    <property type="entry name" value="Cytochrome P450"/>
    <property type="match status" value="1"/>
</dbReference>
<comment type="cofactor">
    <cofactor evidence="1 7">
        <name>heme</name>
        <dbReference type="ChEBI" id="CHEBI:30413"/>
    </cofactor>
</comment>